<organism evidence="9 10">
    <name type="scientific">Salix dunnii</name>
    <dbReference type="NCBI Taxonomy" id="1413687"/>
    <lineage>
        <taxon>Eukaryota</taxon>
        <taxon>Viridiplantae</taxon>
        <taxon>Streptophyta</taxon>
        <taxon>Embryophyta</taxon>
        <taxon>Tracheophyta</taxon>
        <taxon>Spermatophyta</taxon>
        <taxon>Magnoliopsida</taxon>
        <taxon>eudicotyledons</taxon>
        <taxon>Gunneridae</taxon>
        <taxon>Pentapetalae</taxon>
        <taxon>rosids</taxon>
        <taxon>fabids</taxon>
        <taxon>Malpighiales</taxon>
        <taxon>Salicaceae</taxon>
        <taxon>Saliceae</taxon>
        <taxon>Salix</taxon>
    </lineage>
</organism>
<dbReference type="GO" id="GO:0040008">
    <property type="term" value="P:regulation of growth"/>
    <property type="evidence" value="ECO:0007669"/>
    <property type="project" value="UniProtKB-ARBA"/>
</dbReference>
<dbReference type="Pfam" id="PF05498">
    <property type="entry name" value="RALF"/>
    <property type="match status" value="1"/>
</dbReference>
<comment type="function">
    <text evidence="7">Cell signaling peptide that may regulate plant stress, growth, and development. Mediates a rapid alkalinization of extracellular space by mediating a transient increase in the cytoplasmic Ca(2+) concentration leading to a calcium-dependent signaling events through a cell surface receptor and a concomitant activation of some intracellular mitogen-activated protein kinases.</text>
</comment>
<dbReference type="GO" id="GO:0005179">
    <property type="term" value="F:hormone activity"/>
    <property type="evidence" value="ECO:0007669"/>
    <property type="project" value="UniProtKB-KW"/>
</dbReference>
<gene>
    <name evidence="9" type="ORF">SADUNF_Sadunf10G0195600</name>
</gene>
<dbReference type="AlphaFoldDB" id="A0A835MSM1"/>
<feature type="signal peptide" evidence="8">
    <location>
        <begin position="1"/>
        <end position="25"/>
    </location>
</feature>
<evidence type="ECO:0000256" key="1">
    <source>
        <dbReference type="ARBA" id="ARBA00004613"/>
    </source>
</evidence>
<protein>
    <submittedName>
        <fullName evidence="9">Uncharacterized protein</fullName>
    </submittedName>
</protein>
<evidence type="ECO:0000256" key="6">
    <source>
        <dbReference type="ARBA" id="ARBA00023157"/>
    </source>
</evidence>
<evidence type="ECO:0000256" key="5">
    <source>
        <dbReference type="ARBA" id="ARBA00022729"/>
    </source>
</evidence>
<dbReference type="InterPro" id="IPR008801">
    <property type="entry name" value="RALF"/>
</dbReference>
<evidence type="ECO:0000256" key="3">
    <source>
        <dbReference type="ARBA" id="ARBA00022525"/>
    </source>
</evidence>
<keyword evidence="4" id="KW-0372">Hormone</keyword>
<accession>A0A835MSM1</accession>
<dbReference type="EMBL" id="JADGMS010000010">
    <property type="protein sequence ID" value="KAF9675094.1"/>
    <property type="molecule type" value="Genomic_DNA"/>
</dbReference>
<dbReference type="GO" id="GO:0005576">
    <property type="term" value="C:extracellular region"/>
    <property type="evidence" value="ECO:0007669"/>
    <property type="project" value="UniProtKB-SubCell"/>
</dbReference>
<reference evidence="9 10" key="1">
    <citation type="submission" date="2020-10" db="EMBL/GenBank/DDBJ databases">
        <title>Plant Genome Project.</title>
        <authorList>
            <person name="Zhang R.-G."/>
        </authorList>
    </citation>
    <scope>NUCLEOTIDE SEQUENCE [LARGE SCALE GENOMIC DNA]</scope>
    <source>
        <strain evidence="9">FAFU-HL-1</strain>
        <tissue evidence="9">Leaf</tissue>
    </source>
</reference>
<evidence type="ECO:0000256" key="8">
    <source>
        <dbReference type="SAM" id="SignalP"/>
    </source>
</evidence>
<feature type="chain" id="PRO_5032478138" evidence="8">
    <location>
        <begin position="26"/>
        <end position="86"/>
    </location>
</feature>
<evidence type="ECO:0000256" key="7">
    <source>
        <dbReference type="ARBA" id="ARBA00037228"/>
    </source>
</evidence>
<dbReference type="OrthoDB" id="1090286at2759"/>
<evidence type="ECO:0000256" key="2">
    <source>
        <dbReference type="ARBA" id="ARBA00009178"/>
    </source>
</evidence>
<keyword evidence="6" id="KW-1015">Disulfide bond</keyword>
<comment type="subcellular location">
    <subcellularLocation>
        <location evidence="1">Secreted</location>
    </subcellularLocation>
</comment>
<sequence>MAASKDLVTIILGLCMLILPARTSGARVLEETVAGAVDHASPSIGYPALAEGDGSMLCDPKTDPQCEPKEANPWHRGCNPIDGCRG</sequence>
<keyword evidence="3" id="KW-0964">Secreted</keyword>
<comment type="caution">
    <text evidence="9">The sequence shown here is derived from an EMBL/GenBank/DDBJ whole genome shotgun (WGS) entry which is preliminary data.</text>
</comment>
<evidence type="ECO:0000313" key="9">
    <source>
        <dbReference type="EMBL" id="KAF9675094.1"/>
    </source>
</evidence>
<dbReference type="Proteomes" id="UP000657918">
    <property type="component" value="Unassembled WGS sequence"/>
</dbReference>
<dbReference type="PANTHER" id="PTHR34270">
    <property type="entry name" value="PROTEIN RALF-LIKE 15-RELATED"/>
    <property type="match status" value="1"/>
</dbReference>
<dbReference type="PANTHER" id="PTHR34270:SF3">
    <property type="entry name" value="PROTEIN RALF-LIKE 16-RELATED"/>
    <property type="match status" value="1"/>
</dbReference>
<comment type="similarity">
    <text evidence="2">Belongs to the plant rapid alkalinization factor (RALF) family.</text>
</comment>
<keyword evidence="10" id="KW-1185">Reference proteome</keyword>
<evidence type="ECO:0000256" key="4">
    <source>
        <dbReference type="ARBA" id="ARBA00022702"/>
    </source>
</evidence>
<keyword evidence="5 8" id="KW-0732">Signal</keyword>
<proteinExistence type="inferred from homology"/>
<name>A0A835MSM1_9ROSI</name>
<evidence type="ECO:0000313" key="10">
    <source>
        <dbReference type="Proteomes" id="UP000657918"/>
    </source>
</evidence>